<organism evidence="2 3">
    <name type="scientific">Bursaphelenchus okinawaensis</name>
    <dbReference type="NCBI Taxonomy" id="465554"/>
    <lineage>
        <taxon>Eukaryota</taxon>
        <taxon>Metazoa</taxon>
        <taxon>Ecdysozoa</taxon>
        <taxon>Nematoda</taxon>
        <taxon>Chromadorea</taxon>
        <taxon>Rhabditida</taxon>
        <taxon>Tylenchina</taxon>
        <taxon>Tylenchomorpha</taxon>
        <taxon>Aphelenchoidea</taxon>
        <taxon>Aphelenchoididae</taxon>
        <taxon>Bursaphelenchus</taxon>
    </lineage>
</organism>
<dbReference type="AlphaFoldDB" id="A0A811LTW0"/>
<proteinExistence type="predicted"/>
<evidence type="ECO:0000256" key="1">
    <source>
        <dbReference type="SAM" id="SignalP"/>
    </source>
</evidence>
<evidence type="ECO:0000313" key="2">
    <source>
        <dbReference type="EMBL" id="CAD5230781.1"/>
    </source>
</evidence>
<dbReference type="EMBL" id="CAJFCW020000006">
    <property type="protein sequence ID" value="CAG9127955.1"/>
    <property type="molecule type" value="Genomic_DNA"/>
</dbReference>
<evidence type="ECO:0000313" key="3">
    <source>
        <dbReference type="Proteomes" id="UP000614601"/>
    </source>
</evidence>
<gene>
    <name evidence="2" type="ORF">BOKJ2_LOCUS14313</name>
</gene>
<protein>
    <recommendedName>
        <fullName evidence="4">Saposin B-type domain-containing protein</fullName>
    </recommendedName>
</protein>
<keyword evidence="1" id="KW-0732">Signal</keyword>
<comment type="caution">
    <text evidence="2">The sequence shown here is derived from an EMBL/GenBank/DDBJ whole genome shotgun (WGS) entry which is preliminary data.</text>
</comment>
<dbReference type="EMBL" id="CAJFDH010000006">
    <property type="protein sequence ID" value="CAD5230781.1"/>
    <property type="molecule type" value="Genomic_DNA"/>
</dbReference>
<keyword evidence="3" id="KW-1185">Reference proteome</keyword>
<accession>A0A811LTW0</accession>
<evidence type="ECO:0008006" key="4">
    <source>
        <dbReference type="Google" id="ProtNLM"/>
    </source>
</evidence>
<name>A0A811LTW0_9BILA</name>
<feature type="chain" id="PRO_5036221528" description="Saposin B-type domain-containing protein" evidence="1">
    <location>
        <begin position="17"/>
        <end position="102"/>
    </location>
</feature>
<dbReference type="Proteomes" id="UP000783686">
    <property type="component" value="Unassembled WGS sequence"/>
</dbReference>
<reference evidence="2" key="1">
    <citation type="submission" date="2020-09" db="EMBL/GenBank/DDBJ databases">
        <authorList>
            <person name="Kikuchi T."/>
        </authorList>
    </citation>
    <scope>NUCLEOTIDE SEQUENCE</scope>
    <source>
        <strain evidence="2">SH1</strain>
    </source>
</reference>
<feature type="signal peptide" evidence="1">
    <location>
        <begin position="1"/>
        <end position="16"/>
    </location>
</feature>
<dbReference type="Proteomes" id="UP000614601">
    <property type="component" value="Unassembled WGS sequence"/>
</dbReference>
<sequence>MIKATVIILLATVVSASTVPTTDVHYLELVEEENKFFLNSSLCDWCKLLFEDLVKYGNDVNKVTVEEIESILNKICLKTTPKKLQFICNFTDKHSKAIINKI</sequence>